<evidence type="ECO:0000313" key="3">
    <source>
        <dbReference type="Proteomes" id="UP000248196"/>
    </source>
</evidence>
<reference evidence="2 3" key="1">
    <citation type="submission" date="2017-11" db="EMBL/GenBank/DDBJ databases">
        <title>Genome sequence of the oocydin A producing rhizobacterium Serratia plymuthica 4Rx5.</title>
        <authorList>
            <person name="Matilla M.A."/>
            <person name="Udaondo Z."/>
            <person name="Salmond G.P.C."/>
        </authorList>
    </citation>
    <scope>NUCLEOTIDE SEQUENCE [LARGE SCALE GENOMIC DNA]</scope>
    <source>
        <strain evidence="2 3">4Rx5</strain>
    </source>
</reference>
<dbReference type="Proteomes" id="UP000248196">
    <property type="component" value="Unassembled WGS sequence"/>
</dbReference>
<keyword evidence="1" id="KW-0732">Signal</keyword>
<proteinExistence type="predicted"/>
<sequence length="59" mass="6851">MKKMFVLSCIAAAFLLSGCISLGKHSHHNRSYYEGAQYGPSQYDRDSAYRYEHGDYRRN</sequence>
<feature type="chain" id="PRO_5016463983" description="Lipoprotein" evidence="1">
    <location>
        <begin position="23"/>
        <end position="59"/>
    </location>
</feature>
<dbReference type="AlphaFoldDB" id="A0A318NT61"/>
<protein>
    <recommendedName>
        <fullName evidence="4">Lipoprotein</fullName>
    </recommendedName>
</protein>
<dbReference type="PROSITE" id="PS51257">
    <property type="entry name" value="PROKAR_LIPOPROTEIN"/>
    <property type="match status" value="1"/>
</dbReference>
<dbReference type="EMBL" id="PESE01000008">
    <property type="protein sequence ID" value="PYD37019.1"/>
    <property type="molecule type" value="Genomic_DNA"/>
</dbReference>
<comment type="caution">
    <text evidence="2">The sequence shown here is derived from an EMBL/GenBank/DDBJ whole genome shotgun (WGS) entry which is preliminary data.</text>
</comment>
<evidence type="ECO:0000256" key="1">
    <source>
        <dbReference type="SAM" id="SignalP"/>
    </source>
</evidence>
<gene>
    <name evidence="2" type="ORF">CT690_21405</name>
</gene>
<evidence type="ECO:0000313" key="2">
    <source>
        <dbReference type="EMBL" id="PYD37019.1"/>
    </source>
</evidence>
<organism evidence="2 3">
    <name type="scientific">Serratia plymuthica</name>
    <dbReference type="NCBI Taxonomy" id="82996"/>
    <lineage>
        <taxon>Bacteria</taxon>
        <taxon>Pseudomonadati</taxon>
        <taxon>Pseudomonadota</taxon>
        <taxon>Gammaproteobacteria</taxon>
        <taxon>Enterobacterales</taxon>
        <taxon>Yersiniaceae</taxon>
        <taxon>Serratia</taxon>
    </lineage>
</organism>
<feature type="signal peptide" evidence="1">
    <location>
        <begin position="1"/>
        <end position="22"/>
    </location>
</feature>
<evidence type="ECO:0008006" key="4">
    <source>
        <dbReference type="Google" id="ProtNLM"/>
    </source>
</evidence>
<name>A0A318NT61_SERPL</name>
<accession>A0A318NT61</accession>